<sequence>MAQSANGLICDKNGKEDFLSKENWQIFVDKAKEIGCLIWGRTTYEAVSSWGSGYLKQLIGVRKIILSRSKKLFLPMGFEQAMSVSEAVYNL</sequence>
<name>A0A136KKF5_9BACT</name>
<gene>
    <name evidence="1" type="ORF">UZ20_WS6002000216</name>
</gene>
<dbReference type="Proteomes" id="UP000070449">
    <property type="component" value="Unassembled WGS sequence"/>
</dbReference>
<evidence type="ECO:0000313" key="2">
    <source>
        <dbReference type="Proteomes" id="UP000070449"/>
    </source>
</evidence>
<reference evidence="1 2" key="1">
    <citation type="submission" date="2015-02" db="EMBL/GenBank/DDBJ databases">
        <title>Improved understanding of the partial-nitritation anammox process through 23 genomes representing the majority of the microbial community.</title>
        <authorList>
            <person name="Speth D.R."/>
            <person name="In T Zandt M."/>
            <person name="Guerrero Cruz S."/>
            <person name="Jetten M.S."/>
            <person name="Dutilh B.E."/>
        </authorList>
    </citation>
    <scope>NUCLEOTIDE SEQUENCE [LARGE SCALE GENOMIC DNA]</scope>
    <source>
        <strain evidence="1">OLB21</strain>
    </source>
</reference>
<comment type="caution">
    <text evidence="1">The sequence shown here is derived from an EMBL/GenBank/DDBJ whole genome shotgun (WGS) entry which is preliminary data.</text>
</comment>
<proteinExistence type="predicted"/>
<dbReference type="SUPFAM" id="SSF53597">
    <property type="entry name" value="Dihydrofolate reductase-like"/>
    <property type="match status" value="1"/>
</dbReference>
<protein>
    <submittedName>
        <fullName evidence="1">Uncharacterized protein</fullName>
    </submittedName>
</protein>
<dbReference type="Gene3D" id="3.40.430.10">
    <property type="entry name" value="Dihydrofolate Reductase, subunit A"/>
    <property type="match status" value="1"/>
</dbReference>
<dbReference type="InterPro" id="IPR024072">
    <property type="entry name" value="DHFR-like_dom_sf"/>
</dbReference>
<dbReference type="AlphaFoldDB" id="A0A136KKF5"/>
<organism evidence="1 2">
    <name type="scientific">candidate division WS6 bacterium OLB21</name>
    <dbReference type="NCBI Taxonomy" id="1617427"/>
    <lineage>
        <taxon>Bacteria</taxon>
        <taxon>Candidatus Dojkabacteria</taxon>
    </lineage>
</organism>
<accession>A0A136KKF5</accession>
<dbReference type="STRING" id="1617427.UZ20_WS6002000216"/>
<dbReference type="EMBL" id="JYPD01000011">
    <property type="protein sequence ID" value="KXK09907.1"/>
    <property type="molecule type" value="Genomic_DNA"/>
</dbReference>
<evidence type="ECO:0000313" key="1">
    <source>
        <dbReference type="EMBL" id="KXK09907.1"/>
    </source>
</evidence>